<dbReference type="InterPro" id="IPR036291">
    <property type="entry name" value="NAD(P)-bd_dom_sf"/>
</dbReference>
<dbReference type="EMBL" id="MU155223">
    <property type="protein sequence ID" value="KAF9478938.1"/>
    <property type="molecule type" value="Genomic_DNA"/>
</dbReference>
<dbReference type="AlphaFoldDB" id="A0A9P5Z037"/>
<dbReference type="Pfam" id="PF13561">
    <property type="entry name" value="adh_short_C2"/>
    <property type="match status" value="1"/>
</dbReference>
<dbReference type="SUPFAM" id="SSF51735">
    <property type="entry name" value="NAD(P)-binding Rossmann-fold domains"/>
    <property type="match status" value="1"/>
</dbReference>
<comment type="similarity">
    <text evidence="1">Belongs to the short-chain dehydrogenases/reductases (SDR) family.</text>
</comment>
<comment type="caution">
    <text evidence="3">The sequence shown here is derived from an EMBL/GenBank/DDBJ whole genome shotgun (WGS) entry which is preliminary data.</text>
</comment>
<dbReference type="PRINTS" id="PR00080">
    <property type="entry name" value="SDRFAMILY"/>
</dbReference>
<organism evidence="3 4">
    <name type="scientific">Pholiota conissans</name>
    <dbReference type="NCBI Taxonomy" id="109636"/>
    <lineage>
        <taxon>Eukaryota</taxon>
        <taxon>Fungi</taxon>
        <taxon>Dikarya</taxon>
        <taxon>Basidiomycota</taxon>
        <taxon>Agaricomycotina</taxon>
        <taxon>Agaricomycetes</taxon>
        <taxon>Agaricomycetidae</taxon>
        <taxon>Agaricales</taxon>
        <taxon>Agaricineae</taxon>
        <taxon>Strophariaceae</taxon>
        <taxon>Pholiota</taxon>
    </lineage>
</organism>
<evidence type="ECO:0000256" key="1">
    <source>
        <dbReference type="ARBA" id="ARBA00006484"/>
    </source>
</evidence>
<keyword evidence="4" id="KW-1185">Reference proteome</keyword>
<reference evidence="3" key="1">
    <citation type="submission" date="2020-11" db="EMBL/GenBank/DDBJ databases">
        <authorList>
            <consortium name="DOE Joint Genome Institute"/>
            <person name="Ahrendt S."/>
            <person name="Riley R."/>
            <person name="Andreopoulos W."/>
            <person name="Labutti K."/>
            <person name="Pangilinan J."/>
            <person name="Ruiz-Duenas F.J."/>
            <person name="Barrasa J.M."/>
            <person name="Sanchez-Garcia M."/>
            <person name="Camarero S."/>
            <person name="Miyauchi S."/>
            <person name="Serrano A."/>
            <person name="Linde D."/>
            <person name="Babiker R."/>
            <person name="Drula E."/>
            <person name="Ayuso-Fernandez I."/>
            <person name="Pacheco R."/>
            <person name="Padilla G."/>
            <person name="Ferreira P."/>
            <person name="Barriuso J."/>
            <person name="Kellner H."/>
            <person name="Castanera R."/>
            <person name="Alfaro M."/>
            <person name="Ramirez L."/>
            <person name="Pisabarro A.G."/>
            <person name="Kuo A."/>
            <person name="Tritt A."/>
            <person name="Lipzen A."/>
            <person name="He G."/>
            <person name="Yan M."/>
            <person name="Ng V."/>
            <person name="Cullen D."/>
            <person name="Martin F."/>
            <person name="Rosso M.-N."/>
            <person name="Henrissat B."/>
            <person name="Hibbett D."/>
            <person name="Martinez A.T."/>
            <person name="Grigoriev I.V."/>
        </authorList>
    </citation>
    <scope>NUCLEOTIDE SEQUENCE</scope>
    <source>
        <strain evidence="3">CIRM-BRFM 674</strain>
    </source>
</reference>
<keyword evidence="2" id="KW-0560">Oxidoreductase</keyword>
<dbReference type="PANTHER" id="PTHR43008">
    <property type="entry name" value="BENZIL REDUCTASE"/>
    <property type="match status" value="1"/>
</dbReference>
<dbReference type="PRINTS" id="PR00081">
    <property type="entry name" value="GDHRDH"/>
</dbReference>
<name>A0A9P5Z037_9AGAR</name>
<evidence type="ECO:0000313" key="3">
    <source>
        <dbReference type="EMBL" id="KAF9478938.1"/>
    </source>
</evidence>
<dbReference type="PANTHER" id="PTHR43008:SF4">
    <property type="entry name" value="CHAIN DEHYDROGENASE, PUTATIVE (AFU_ORTHOLOGUE AFUA_4G08710)-RELATED"/>
    <property type="match status" value="1"/>
</dbReference>
<dbReference type="Gene3D" id="3.40.50.720">
    <property type="entry name" value="NAD(P)-binding Rossmann-like Domain"/>
    <property type="match status" value="1"/>
</dbReference>
<gene>
    <name evidence="3" type="ORF">BDN70DRAFT_879328</name>
</gene>
<sequence>MSTSNENDFGVCAILEKNAVQRTSIELFTLKDRVAVITGGQGGLGLEMALAYAQAGTAVYCIDLAAQPSDQFKHVQKFIHDSPALVIGREKSTQSLKGRLEYVSCDVTKQENIWNTVRQIADKEGRLDICVASAGVLKGADVLEYPAADFQKVMDVNVNGALFTAQAAGRAMVKHNSRGSIILLAGMAGNIANKDMHTTAFNASKAAVIQMARSIASELGSKGIRCNALSPGYVYTEMTKEFLHDNPNMEKEWRSQNPLNRIAKPQELQGMALFLASDASSFCTGSNMLVDGGDTAW</sequence>
<dbReference type="OrthoDB" id="1669814at2759"/>
<proteinExistence type="inferred from homology"/>
<dbReference type="InterPro" id="IPR002347">
    <property type="entry name" value="SDR_fam"/>
</dbReference>
<evidence type="ECO:0000313" key="4">
    <source>
        <dbReference type="Proteomes" id="UP000807469"/>
    </source>
</evidence>
<protein>
    <submittedName>
        <fullName evidence="3">NAD(P)-binding protein</fullName>
    </submittedName>
</protein>
<evidence type="ECO:0000256" key="2">
    <source>
        <dbReference type="ARBA" id="ARBA00023002"/>
    </source>
</evidence>
<dbReference type="Proteomes" id="UP000807469">
    <property type="component" value="Unassembled WGS sequence"/>
</dbReference>
<dbReference type="FunFam" id="3.40.50.720:FF:000245">
    <property type="entry name" value="Short chain dehydrogenase, putative"/>
    <property type="match status" value="1"/>
</dbReference>
<dbReference type="GO" id="GO:0016616">
    <property type="term" value="F:oxidoreductase activity, acting on the CH-OH group of donors, NAD or NADP as acceptor"/>
    <property type="evidence" value="ECO:0007669"/>
    <property type="project" value="UniProtKB-ARBA"/>
</dbReference>
<dbReference type="GO" id="GO:0050664">
    <property type="term" value="F:oxidoreductase activity, acting on NAD(P)H, oxygen as acceptor"/>
    <property type="evidence" value="ECO:0007669"/>
    <property type="project" value="TreeGrafter"/>
</dbReference>
<accession>A0A9P5Z037</accession>